<dbReference type="SUPFAM" id="SSF55031">
    <property type="entry name" value="Bacterial exopeptidase dimerisation domain"/>
    <property type="match status" value="1"/>
</dbReference>
<dbReference type="RefSeq" id="WP_371816646.1">
    <property type="nucleotide sequence ID" value="NZ_JANIEL010000014.1"/>
</dbReference>
<dbReference type="NCBIfam" id="TIGR01887">
    <property type="entry name" value="dipeptidaselike"/>
    <property type="match status" value="1"/>
</dbReference>
<dbReference type="CDD" id="cd03888">
    <property type="entry name" value="M20_PepV"/>
    <property type="match status" value="1"/>
</dbReference>
<dbReference type="Gene3D" id="3.40.630.10">
    <property type="entry name" value="Zn peptidases"/>
    <property type="match status" value="1"/>
</dbReference>
<evidence type="ECO:0000256" key="6">
    <source>
        <dbReference type="ARBA" id="ARBA00022833"/>
    </source>
</evidence>
<keyword evidence="11" id="KW-1185">Reference proteome</keyword>
<dbReference type="EC" id="3.4.13.-" evidence="10"/>
<dbReference type="SUPFAM" id="SSF53187">
    <property type="entry name" value="Zn-dependent exopeptidases"/>
    <property type="match status" value="1"/>
</dbReference>
<dbReference type="PANTHER" id="PTHR43808">
    <property type="entry name" value="ACETYLORNITHINE DEACETYLASE"/>
    <property type="match status" value="1"/>
</dbReference>
<evidence type="ECO:0000256" key="2">
    <source>
        <dbReference type="ARBA" id="ARBA00006247"/>
    </source>
</evidence>
<comment type="caution">
    <text evidence="10">The sequence shown here is derived from an EMBL/GenBank/DDBJ whole genome shotgun (WGS) entry which is preliminary data.</text>
</comment>
<comment type="similarity">
    <text evidence="2">Belongs to the peptidase M20A family.</text>
</comment>
<dbReference type="PANTHER" id="PTHR43808:SF31">
    <property type="entry name" value="N-ACETYL-L-CITRULLINE DEACETYLASE"/>
    <property type="match status" value="1"/>
</dbReference>
<dbReference type="Pfam" id="PF07687">
    <property type="entry name" value="M20_dimer"/>
    <property type="match status" value="1"/>
</dbReference>
<dbReference type="Gene3D" id="3.30.70.360">
    <property type="match status" value="2"/>
</dbReference>
<keyword evidence="6" id="KW-0862">Zinc</keyword>
<name>A0ABW2PIM7_9BACL</name>
<feature type="domain" description="Peptidase M20 dimerisation" evidence="9">
    <location>
        <begin position="256"/>
        <end position="306"/>
    </location>
</feature>
<dbReference type="InterPro" id="IPR036264">
    <property type="entry name" value="Bact_exopeptidase_dim_dom"/>
</dbReference>
<dbReference type="EMBL" id="JBHTCE010000001">
    <property type="protein sequence ID" value="MFC7389344.1"/>
    <property type="molecule type" value="Genomic_DNA"/>
</dbReference>
<keyword evidence="7 10" id="KW-0224">Dipeptidase</keyword>
<dbReference type="GO" id="GO:0016805">
    <property type="term" value="F:dipeptidase activity"/>
    <property type="evidence" value="ECO:0007669"/>
    <property type="project" value="UniProtKB-KW"/>
</dbReference>
<sequence>MNWRQEVDNRKDAFLEDLKGLLQIPSVLDESNAAPNMPFGPEVRKALDYMFELGERDGFKTKDVGGYAGHLEYGDGEEIVGILCHLDVVPAGEGWTYGAFNPTITTDGKIVARGSNDDKGPSMAAYYGLRIVKELGLPLSKRVRLIAGCDEESEWRCVREYFKQEQMPTYGFAPDADFPIINAEKGLYDGVLTQLPIQRAPESAYHLLSFTSGERPNMVPDFAKAELKTDEVLEEKFEAYLAKYEADGTCVYDRGTYTFTMKGKAAHAMEPDNGINAAYVLAGFLLHLPLDIQGERYIEFVRHVFADSRGISLGIEASDETGDLTINGGVFRYNDDERTATVNIRYPYTAKFEERLQNLREIALSFGFELKTRQHMPPHHVAEDHPLVKTLASVYERQTGEHANLMAIGGGTYARSLEAGVAFGALFPGAKDVAHQVDEYMEIEDLLRAAAIYAEAIYELAK</sequence>
<evidence type="ECO:0000256" key="5">
    <source>
        <dbReference type="ARBA" id="ARBA00022801"/>
    </source>
</evidence>
<keyword evidence="5 10" id="KW-0378">Hydrolase</keyword>
<gene>
    <name evidence="10" type="primary">pepV</name>
    <name evidence="10" type="ORF">ACFQO8_04250</name>
</gene>
<evidence type="ECO:0000256" key="4">
    <source>
        <dbReference type="ARBA" id="ARBA00022723"/>
    </source>
</evidence>
<reference evidence="11" key="1">
    <citation type="journal article" date="2019" name="Int. J. Syst. Evol. Microbiol.">
        <title>The Global Catalogue of Microorganisms (GCM) 10K type strain sequencing project: providing services to taxonomists for standard genome sequencing and annotation.</title>
        <authorList>
            <consortium name="The Broad Institute Genomics Platform"/>
            <consortium name="The Broad Institute Genome Sequencing Center for Infectious Disease"/>
            <person name="Wu L."/>
            <person name="Ma J."/>
        </authorList>
    </citation>
    <scope>NUCLEOTIDE SEQUENCE [LARGE SCALE GENOMIC DNA]</scope>
    <source>
        <strain evidence="11">CCUG 55590</strain>
    </source>
</reference>
<evidence type="ECO:0000256" key="3">
    <source>
        <dbReference type="ARBA" id="ARBA00022670"/>
    </source>
</evidence>
<evidence type="ECO:0000259" key="9">
    <source>
        <dbReference type="Pfam" id="PF07687"/>
    </source>
</evidence>
<dbReference type="InterPro" id="IPR050072">
    <property type="entry name" value="Peptidase_M20A"/>
</dbReference>
<dbReference type="Proteomes" id="UP001596439">
    <property type="component" value="Unassembled WGS sequence"/>
</dbReference>
<keyword evidence="4" id="KW-0479">Metal-binding</keyword>
<dbReference type="Pfam" id="PF01546">
    <property type="entry name" value="Peptidase_M20"/>
    <property type="match status" value="1"/>
</dbReference>
<evidence type="ECO:0000313" key="10">
    <source>
        <dbReference type="EMBL" id="MFC7389344.1"/>
    </source>
</evidence>
<evidence type="ECO:0000313" key="11">
    <source>
        <dbReference type="Proteomes" id="UP001596439"/>
    </source>
</evidence>
<keyword evidence="8" id="KW-0482">Metalloprotease</keyword>
<proteinExistence type="inferred from homology"/>
<dbReference type="InterPro" id="IPR002933">
    <property type="entry name" value="Peptidase_M20"/>
</dbReference>
<evidence type="ECO:0000256" key="8">
    <source>
        <dbReference type="ARBA" id="ARBA00023049"/>
    </source>
</evidence>
<protein>
    <submittedName>
        <fullName evidence="10">Dipeptidase PepV</fullName>
        <ecNumber evidence="10">3.4.13.-</ecNumber>
    </submittedName>
</protein>
<evidence type="ECO:0000256" key="1">
    <source>
        <dbReference type="ARBA" id="ARBA00001947"/>
    </source>
</evidence>
<organism evidence="10 11">
    <name type="scientific">Exiguobacterium aestuarii</name>
    <dbReference type="NCBI Taxonomy" id="273527"/>
    <lineage>
        <taxon>Bacteria</taxon>
        <taxon>Bacillati</taxon>
        <taxon>Bacillota</taxon>
        <taxon>Bacilli</taxon>
        <taxon>Bacillales</taxon>
        <taxon>Bacillales Family XII. Incertae Sedis</taxon>
        <taxon>Exiguobacterium</taxon>
    </lineage>
</organism>
<evidence type="ECO:0000256" key="7">
    <source>
        <dbReference type="ARBA" id="ARBA00022997"/>
    </source>
</evidence>
<keyword evidence="3" id="KW-0645">Protease</keyword>
<comment type="cofactor">
    <cofactor evidence="1">
        <name>Zn(2+)</name>
        <dbReference type="ChEBI" id="CHEBI:29105"/>
    </cofactor>
</comment>
<dbReference type="InterPro" id="IPR011650">
    <property type="entry name" value="Peptidase_M20_dimer"/>
</dbReference>
<dbReference type="NCBIfam" id="NF005591">
    <property type="entry name" value="PRK07318.1"/>
    <property type="match status" value="1"/>
</dbReference>
<accession>A0ABW2PIM7</accession>
<dbReference type="InterPro" id="IPR010964">
    <property type="entry name" value="M20A_pepV-rel"/>
</dbReference>